<reference evidence="1" key="2">
    <citation type="journal article" date="2015" name="Fish Shellfish Immunol.">
        <title>Early steps in the European eel (Anguilla anguilla)-Vibrio vulnificus interaction in the gills: Role of the RtxA13 toxin.</title>
        <authorList>
            <person name="Callol A."/>
            <person name="Pajuelo D."/>
            <person name="Ebbesson L."/>
            <person name="Teles M."/>
            <person name="MacKenzie S."/>
            <person name="Amaro C."/>
        </authorList>
    </citation>
    <scope>NUCLEOTIDE SEQUENCE</scope>
</reference>
<accession>A0A0E9RT85</accession>
<organism evidence="1">
    <name type="scientific">Anguilla anguilla</name>
    <name type="common">European freshwater eel</name>
    <name type="synonym">Muraena anguilla</name>
    <dbReference type="NCBI Taxonomy" id="7936"/>
    <lineage>
        <taxon>Eukaryota</taxon>
        <taxon>Metazoa</taxon>
        <taxon>Chordata</taxon>
        <taxon>Craniata</taxon>
        <taxon>Vertebrata</taxon>
        <taxon>Euteleostomi</taxon>
        <taxon>Actinopterygii</taxon>
        <taxon>Neopterygii</taxon>
        <taxon>Teleostei</taxon>
        <taxon>Anguilliformes</taxon>
        <taxon>Anguillidae</taxon>
        <taxon>Anguilla</taxon>
    </lineage>
</organism>
<sequence length="31" mass="3299">MGTRCASIRVINTLSELSMCVSVKIPACLTT</sequence>
<evidence type="ECO:0000313" key="1">
    <source>
        <dbReference type="EMBL" id="JAH31655.1"/>
    </source>
</evidence>
<reference evidence="1" key="1">
    <citation type="submission" date="2014-11" db="EMBL/GenBank/DDBJ databases">
        <authorList>
            <person name="Amaro Gonzalez C."/>
        </authorList>
    </citation>
    <scope>NUCLEOTIDE SEQUENCE</scope>
</reference>
<dbReference type="AlphaFoldDB" id="A0A0E9RT85"/>
<name>A0A0E9RT85_ANGAN</name>
<dbReference type="EMBL" id="GBXM01076922">
    <property type="protein sequence ID" value="JAH31655.1"/>
    <property type="molecule type" value="Transcribed_RNA"/>
</dbReference>
<protein>
    <submittedName>
        <fullName evidence="1">Uncharacterized protein</fullName>
    </submittedName>
</protein>
<proteinExistence type="predicted"/>